<dbReference type="EMBL" id="VUJU01001432">
    <property type="protein sequence ID" value="KAF0765307.1"/>
    <property type="molecule type" value="Genomic_DNA"/>
</dbReference>
<comment type="function">
    <text evidence="2">May have a role in the cell cycle.</text>
</comment>
<dbReference type="InterPro" id="IPR000781">
    <property type="entry name" value="ERH"/>
</dbReference>
<evidence type="ECO:0000256" key="2">
    <source>
        <dbReference type="PIRNR" id="PIRNR016393"/>
    </source>
</evidence>
<sequence length="104" mass="12368">MSHTILLIQSGSRPETRTYSDYESVNECMEGICKIYEIHLKKLNPNVSSISYDMSELFEFIDHLSDLSCLVFQRNTRTYTPFNRIWIKQKIYDVLRRQANVQQQ</sequence>
<comment type="caution">
    <text evidence="3">The sequence shown here is derived from an EMBL/GenBank/DDBJ whole genome shotgun (WGS) entry which is preliminary data.</text>
</comment>
<dbReference type="Proteomes" id="UP000478052">
    <property type="component" value="Unassembled WGS sequence"/>
</dbReference>
<keyword evidence="4" id="KW-1185">Reference proteome</keyword>
<accession>A0A6G0Z4B8</accession>
<dbReference type="PANTHER" id="PTHR12373:SF0">
    <property type="entry name" value="ENHANCER OF RUDIMENTARY HOMOLOG"/>
    <property type="match status" value="1"/>
</dbReference>
<proteinExistence type="inferred from homology"/>
<gene>
    <name evidence="3" type="ORF">FWK35_00010628</name>
</gene>
<name>A0A6G0Z4B8_APHCR</name>
<organism evidence="3 4">
    <name type="scientific">Aphis craccivora</name>
    <name type="common">Cowpea aphid</name>
    <dbReference type="NCBI Taxonomy" id="307492"/>
    <lineage>
        <taxon>Eukaryota</taxon>
        <taxon>Metazoa</taxon>
        <taxon>Ecdysozoa</taxon>
        <taxon>Arthropoda</taxon>
        <taxon>Hexapoda</taxon>
        <taxon>Insecta</taxon>
        <taxon>Pterygota</taxon>
        <taxon>Neoptera</taxon>
        <taxon>Paraneoptera</taxon>
        <taxon>Hemiptera</taxon>
        <taxon>Sternorrhyncha</taxon>
        <taxon>Aphidomorpha</taxon>
        <taxon>Aphidoidea</taxon>
        <taxon>Aphididae</taxon>
        <taxon>Aphidini</taxon>
        <taxon>Aphis</taxon>
        <taxon>Aphis</taxon>
    </lineage>
</organism>
<dbReference type="Gene3D" id="3.30.2260.10">
    <property type="entry name" value="Enhancer of rudimentary"/>
    <property type="match status" value="1"/>
</dbReference>
<evidence type="ECO:0000313" key="4">
    <source>
        <dbReference type="Proteomes" id="UP000478052"/>
    </source>
</evidence>
<protein>
    <recommendedName>
        <fullName evidence="2">Enhancer of rudimentary homolog</fullName>
    </recommendedName>
</protein>
<evidence type="ECO:0000313" key="3">
    <source>
        <dbReference type="EMBL" id="KAF0765307.1"/>
    </source>
</evidence>
<dbReference type="PIRSF" id="PIRSF016393">
    <property type="entry name" value="Enh_rudimentary"/>
    <property type="match status" value="1"/>
</dbReference>
<dbReference type="SUPFAM" id="SSF143875">
    <property type="entry name" value="ERH-like"/>
    <property type="match status" value="1"/>
</dbReference>
<comment type="similarity">
    <text evidence="1 2">Belongs to the E(R) family.</text>
</comment>
<evidence type="ECO:0000256" key="1">
    <source>
        <dbReference type="ARBA" id="ARBA00007491"/>
    </source>
</evidence>
<dbReference type="AlphaFoldDB" id="A0A6G0Z4B8"/>
<keyword evidence="2" id="KW-0131">Cell cycle</keyword>
<dbReference type="Pfam" id="PF01133">
    <property type="entry name" value="ER"/>
    <property type="match status" value="1"/>
</dbReference>
<dbReference type="OrthoDB" id="7887808at2759"/>
<dbReference type="InterPro" id="IPR035912">
    <property type="entry name" value="EHR_sf"/>
</dbReference>
<reference evidence="3 4" key="1">
    <citation type="submission" date="2019-08" db="EMBL/GenBank/DDBJ databases">
        <title>Whole genome of Aphis craccivora.</title>
        <authorList>
            <person name="Voronova N.V."/>
            <person name="Shulinski R.S."/>
            <person name="Bandarenka Y.V."/>
            <person name="Zhorov D.G."/>
            <person name="Warner D."/>
        </authorList>
    </citation>
    <scope>NUCLEOTIDE SEQUENCE [LARGE SCALE GENOMIC DNA]</scope>
    <source>
        <strain evidence="3">180601</strain>
        <tissue evidence="3">Whole Body</tissue>
    </source>
</reference>
<dbReference type="PANTHER" id="PTHR12373">
    <property type="entry name" value="ENHANCER OF RUDIMENTARY ERH"/>
    <property type="match status" value="1"/>
</dbReference>